<protein>
    <submittedName>
        <fullName evidence="1">Uncharacterized protein</fullName>
    </submittedName>
</protein>
<name>A0A8S5TKG5_9CAUD</name>
<organism evidence="1">
    <name type="scientific">Podoviridae sp. ctz6O13</name>
    <dbReference type="NCBI Taxonomy" id="2827757"/>
    <lineage>
        <taxon>Viruses</taxon>
        <taxon>Duplodnaviria</taxon>
        <taxon>Heunggongvirae</taxon>
        <taxon>Uroviricota</taxon>
        <taxon>Caudoviricetes</taxon>
    </lineage>
</organism>
<accession>A0A8S5TKG5</accession>
<dbReference type="EMBL" id="BK032843">
    <property type="protein sequence ID" value="DAF63781.1"/>
    <property type="molecule type" value="Genomic_DNA"/>
</dbReference>
<evidence type="ECO:0000313" key="1">
    <source>
        <dbReference type="EMBL" id="DAF63781.1"/>
    </source>
</evidence>
<sequence>MSVNTVVTQKKVGDMMTNFSIRKSSRVKCVINVGEKLQVILYHIL</sequence>
<reference evidence="1" key="1">
    <citation type="journal article" date="2021" name="Proc. Natl. Acad. Sci. U.S.A.">
        <title>A Catalog of Tens of Thousands of Viruses from Human Metagenomes Reveals Hidden Associations with Chronic Diseases.</title>
        <authorList>
            <person name="Tisza M.J."/>
            <person name="Buck C.B."/>
        </authorList>
    </citation>
    <scope>NUCLEOTIDE SEQUENCE</scope>
    <source>
        <strain evidence="1">Ctz6O13</strain>
    </source>
</reference>
<proteinExistence type="predicted"/>